<dbReference type="Pfam" id="PF01339">
    <property type="entry name" value="CheB_methylest"/>
    <property type="match status" value="1"/>
</dbReference>
<accession>A0A0R0CHD8</accession>
<feature type="active site" evidence="4">
    <location>
        <position position="38"/>
    </location>
</feature>
<evidence type="ECO:0000256" key="3">
    <source>
        <dbReference type="ARBA" id="ARBA00048267"/>
    </source>
</evidence>
<dbReference type="Gene3D" id="3.40.50.180">
    <property type="entry name" value="Methylesterase CheB, C-terminal domain"/>
    <property type="match status" value="1"/>
</dbReference>
<dbReference type="PANTHER" id="PTHR42872">
    <property type="entry name" value="PROTEIN-GLUTAMATE METHYLESTERASE/PROTEIN-GLUTAMINE GLUTAMINASE"/>
    <property type="match status" value="1"/>
</dbReference>
<dbReference type="GO" id="GO:0008984">
    <property type="term" value="F:protein-glutamate methylesterase activity"/>
    <property type="evidence" value="ECO:0007669"/>
    <property type="project" value="UniProtKB-EC"/>
</dbReference>
<comment type="caution">
    <text evidence="6">The sequence shown here is derived from an EMBL/GenBank/DDBJ whole genome shotgun (WGS) entry which is preliminary data.</text>
</comment>
<dbReference type="InterPro" id="IPR035909">
    <property type="entry name" value="CheB_C"/>
</dbReference>
<comment type="catalytic activity">
    <reaction evidence="3">
        <text>[protein]-L-glutamate 5-O-methyl ester + H2O = L-glutamyl-[protein] + methanol + H(+)</text>
        <dbReference type="Rhea" id="RHEA:23236"/>
        <dbReference type="Rhea" id="RHEA-COMP:10208"/>
        <dbReference type="Rhea" id="RHEA-COMP:10311"/>
        <dbReference type="ChEBI" id="CHEBI:15377"/>
        <dbReference type="ChEBI" id="CHEBI:15378"/>
        <dbReference type="ChEBI" id="CHEBI:17790"/>
        <dbReference type="ChEBI" id="CHEBI:29973"/>
        <dbReference type="ChEBI" id="CHEBI:82795"/>
        <dbReference type="EC" id="3.1.1.61"/>
    </reaction>
</comment>
<dbReference type="GO" id="GO:0006935">
    <property type="term" value="P:chemotaxis"/>
    <property type="evidence" value="ECO:0007669"/>
    <property type="project" value="UniProtKB-UniRule"/>
</dbReference>
<proteinExistence type="predicted"/>
<dbReference type="Proteomes" id="UP000051863">
    <property type="component" value="Unassembled WGS sequence"/>
</dbReference>
<dbReference type="PATRIC" id="fig|405446.3.peg.3113"/>
<name>A0A0R0CHD8_9GAMM</name>
<dbReference type="EC" id="3.1.1.61" evidence="2"/>
<reference evidence="6 7" key="1">
    <citation type="submission" date="2015-05" db="EMBL/GenBank/DDBJ databases">
        <title>Genome sequencing and analysis of members of genus Stenotrophomonas.</title>
        <authorList>
            <person name="Patil P.P."/>
            <person name="Midha S."/>
            <person name="Patil P.B."/>
        </authorList>
    </citation>
    <scope>NUCLEOTIDE SEQUENCE [LARGE SCALE GENOMIC DNA]</scope>
    <source>
        <strain evidence="6 7">DSM 18941</strain>
    </source>
</reference>
<dbReference type="CDD" id="cd16433">
    <property type="entry name" value="CheB"/>
    <property type="match status" value="1"/>
</dbReference>
<evidence type="ECO:0000256" key="2">
    <source>
        <dbReference type="ARBA" id="ARBA00039140"/>
    </source>
</evidence>
<dbReference type="GO" id="GO:0005737">
    <property type="term" value="C:cytoplasm"/>
    <property type="evidence" value="ECO:0007669"/>
    <property type="project" value="InterPro"/>
</dbReference>
<dbReference type="PROSITE" id="PS50122">
    <property type="entry name" value="CHEB"/>
    <property type="match status" value="1"/>
</dbReference>
<sequence length="187" mass="19687">MPPQAIVVGCSAGGLSALHQLLGGLSGPLPVPMVVVCHSGSEDMRVFCELLASRSGLAVSEAEERQQPEPHHIYVAPSGYHLLLERTGRFALSVDPRVAFSRPSIDVLFESAAEVWGEHLIALLLTGANSDGAEGCVRVRRRGGTVIVQDPRTAQVPAMPSAALQLAGADHCLPLPEISLLLEALCS</sequence>
<keyword evidence="4" id="KW-0145">Chemotaxis</keyword>
<keyword evidence="1 4" id="KW-0378">Hydrolase</keyword>
<dbReference type="GO" id="GO:0000156">
    <property type="term" value="F:phosphorelay response regulator activity"/>
    <property type="evidence" value="ECO:0007669"/>
    <property type="project" value="InterPro"/>
</dbReference>
<evidence type="ECO:0000256" key="1">
    <source>
        <dbReference type="ARBA" id="ARBA00022801"/>
    </source>
</evidence>
<keyword evidence="7" id="KW-1185">Reference proteome</keyword>
<feature type="active site" evidence="4">
    <location>
        <position position="131"/>
    </location>
</feature>
<feature type="active site" evidence="4">
    <location>
        <position position="11"/>
    </location>
</feature>
<dbReference type="PANTHER" id="PTHR42872:SF6">
    <property type="entry name" value="PROTEIN-GLUTAMATE METHYLESTERASE_PROTEIN-GLUTAMINE GLUTAMINASE"/>
    <property type="match status" value="1"/>
</dbReference>
<evidence type="ECO:0000256" key="4">
    <source>
        <dbReference type="PROSITE-ProRule" id="PRU00050"/>
    </source>
</evidence>
<gene>
    <name evidence="6" type="ORF">ABB27_16190</name>
</gene>
<dbReference type="InterPro" id="IPR000673">
    <property type="entry name" value="Sig_transdc_resp-reg_Me-estase"/>
</dbReference>
<dbReference type="OrthoDB" id="9791760at2"/>
<protein>
    <recommendedName>
        <fullName evidence="2">protein-glutamate methylesterase</fullName>
        <ecNumber evidence="2">3.1.1.61</ecNumber>
    </recommendedName>
</protein>
<feature type="domain" description="CheB-type methylesterase" evidence="5">
    <location>
        <begin position="1"/>
        <end position="187"/>
    </location>
</feature>
<evidence type="ECO:0000313" key="7">
    <source>
        <dbReference type="Proteomes" id="UP000051863"/>
    </source>
</evidence>
<evidence type="ECO:0000259" key="5">
    <source>
        <dbReference type="PROSITE" id="PS50122"/>
    </source>
</evidence>
<dbReference type="EMBL" id="LDJJ01000060">
    <property type="protein sequence ID" value="KRG64643.1"/>
    <property type="molecule type" value="Genomic_DNA"/>
</dbReference>
<dbReference type="AlphaFoldDB" id="A0A0R0CHD8"/>
<organism evidence="6 7">
    <name type="scientific">Stenotrophomonas terrae</name>
    <dbReference type="NCBI Taxonomy" id="405446"/>
    <lineage>
        <taxon>Bacteria</taxon>
        <taxon>Pseudomonadati</taxon>
        <taxon>Pseudomonadota</taxon>
        <taxon>Gammaproteobacteria</taxon>
        <taxon>Lysobacterales</taxon>
        <taxon>Lysobacteraceae</taxon>
        <taxon>Stenotrophomonas</taxon>
    </lineage>
</organism>
<dbReference type="SUPFAM" id="SSF52738">
    <property type="entry name" value="Methylesterase CheB, C-terminal domain"/>
    <property type="match status" value="1"/>
</dbReference>
<evidence type="ECO:0000313" key="6">
    <source>
        <dbReference type="EMBL" id="KRG64643.1"/>
    </source>
</evidence>